<dbReference type="AlphaFoldDB" id="A0A1T4XQR4"/>
<name>A0A1T4XQR4_9CLOT</name>
<organism evidence="1 2">
    <name type="scientific">Caloramator quimbayensis</name>
    <dbReference type="NCBI Taxonomy" id="1147123"/>
    <lineage>
        <taxon>Bacteria</taxon>
        <taxon>Bacillati</taxon>
        <taxon>Bacillota</taxon>
        <taxon>Clostridia</taxon>
        <taxon>Eubacteriales</taxon>
        <taxon>Clostridiaceae</taxon>
        <taxon>Caloramator</taxon>
    </lineage>
</organism>
<protein>
    <submittedName>
        <fullName evidence="1">Uncharacterized protein</fullName>
    </submittedName>
</protein>
<gene>
    <name evidence="1" type="ORF">SAMN05443428_11167</name>
</gene>
<proteinExistence type="predicted"/>
<dbReference type="Proteomes" id="UP000190105">
    <property type="component" value="Unassembled WGS sequence"/>
</dbReference>
<keyword evidence="2" id="KW-1185">Reference proteome</keyword>
<evidence type="ECO:0000313" key="2">
    <source>
        <dbReference type="Proteomes" id="UP000190105"/>
    </source>
</evidence>
<accession>A0A1T4XQR4</accession>
<dbReference type="STRING" id="1147123.SAMN05443428_11167"/>
<sequence length="107" mass="12426">MIKKKVTLKKQINKKLDEMDVKIPNNKPYIAFIGKLPDGRYEVVEHYNSTNSHGINCTLKYVEKVINTKEEYFSQNPDCNIFYGEAPLVEVLKDLAYNDPLEIAKQF</sequence>
<evidence type="ECO:0000313" key="1">
    <source>
        <dbReference type="EMBL" id="SKA91478.1"/>
    </source>
</evidence>
<dbReference type="RefSeq" id="WP_078696712.1">
    <property type="nucleotide sequence ID" value="NZ_FUYH01000011.1"/>
</dbReference>
<reference evidence="2" key="1">
    <citation type="submission" date="2017-02" db="EMBL/GenBank/DDBJ databases">
        <authorList>
            <person name="Varghese N."/>
            <person name="Submissions S."/>
        </authorList>
    </citation>
    <scope>NUCLEOTIDE SEQUENCE [LARGE SCALE GENOMIC DNA]</scope>
    <source>
        <strain evidence="2">USBA 833</strain>
    </source>
</reference>
<dbReference type="EMBL" id="FUYH01000011">
    <property type="protein sequence ID" value="SKA91478.1"/>
    <property type="molecule type" value="Genomic_DNA"/>
</dbReference>